<proteinExistence type="predicted"/>
<dbReference type="PANTHER" id="PTHR44157:SF1">
    <property type="entry name" value="DNAJ HOMOLOG SUBFAMILY C MEMBER 11"/>
    <property type="match status" value="1"/>
</dbReference>
<dbReference type="InterPro" id="IPR018253">
    <property type="entry name" value="DnaJ_domain_CS"/>
</dbReference>
<dbReference type="RefSeq" id="XP_067080342.1">
    <property type="nucleotide sequence ID" value="XM_067224241.1"/>
</dbReference>
<dbReference type="InterPro" id="IPR052243">
    <property type="entry name" value="Mito_inner_membrane_organizer"/>
</dbReference>
<name>A0A1G4IAV1_TRYEQ</name>
<dbReference type="PRINTS" id="PR00625">
    <property type="entry name" value="JDOMAIN"/>
</dbReference>
<dbReference type="GO" id="GO:0042407">
    <property type="term" value="P:cristae formation"/>
    <property type="evidence" value="ECO:0007669"/>
    <property type="project" value="TreeGrafter"/>
</dbReference>
<dbReference type="GeneID" id="92374863"/>
<feature type="region of interest" description="Disordered" evidence="2">
    <location>
        <begin position="671"/>
        <end position="699"/>
    </location>
</feature>
<evidence type="ECO:0000256" key="2">
    <source>
        <dbReference type="SAM" id="MobiDB-lite"/>
    </source>
</evidence>
<accession>A0A1G4IAV1</accession>
<dbReference type="Pfam" id="PF11875">
    <property type="entry name" value="DnaJ-like_C11_C"/>
    <property type="match status" value="1"/>
</dbReference>
<evidence type="ECO:0000259" key="3">
    <source>
        <dbReference type="PROSITE" id="PS50076"/>
    </source>
</evidence>
<dbReference type="SUPFAM" id="SSF46565">
    <property type="entry name" value="Chaperone J-domain"/>
    <property type="match status" value="1"/>
</dbReference>
<sequence>MSDSGDEYERREDILLQDDINLAGANVNGVDTDPCGYYASLGVSQDSSQAAIRRAFLQLSQIFHTDKHVGEDEEIQALMNERFQQLMEAYSVLSDEGKRAAYDASGKLGLNRYSLIPKEITQREDILRYMSTLEREAELLKLSKLLSASSRTTVSYSVDHLTNSMWKLGTSANDTLQQQSNGVDTEEAGTDEGETETPPKGDIADAANGAEGSSAQPVPLNTSVAVREVQLDGKNLLVLIPGDEVQQQLRQQLQHSTGGGSGGSAAPLSPEQRFGGVPLAAKLLLGLLPRKLHFEHSIHHYASPSFSVRTKTEAQHEGMRSVLRCTAIASYQPNPVTLYSISWRLSVARLHIACTWERILNNLWRLKSKLVLFNTQSLLPMYELSLKRMLAAGLEIENTWVMSMRNRGLFRTTIGQSTPEGAQRGLQFLVGYRSANVSLFSTAPVVWGGGEPGCGGVSRGVLEHSVSVDALRGRAHVGFSSWYTISKYNRIGVGFSTALPCPRGLSRYVSPFVDHPEYLSINEMSFLLGRGDHLIRIPVVVFHSPKVQSALLWLTAPVLLYRIGRLVMRPYQSARMAALYRQNRLDHRTEMDVARVRATHEQKALQSSSLRSRMAEEQIGGLVIINARYGVLQPRYPESLVLPPKQPNAAGNRSEVSGRQRQTWWRFWRAGRGTPTPSESVTVNGKKKDEGEETEGDSSSSVLVLDVTVPLQNFVRDSQLVLPEGSKSKLVGFTDPDPFTRERKQLKIVYRFQRRRHVVILDDEDIVRLPQREHLVES</sequence>
<dbReference type="GO" id="GO:0005739">
    <property type="term" value="C:mitochondrion"/>
    <property type="evidence" value="ECO:0007669"/>
    <property type="project" value="GOC"/>
</dbReference>
<feature type="domain" description="J" evidence="3">
    <location>
        <begin position="36"/>
        <end position="106"/>
    </location>
</feature>
<evidence type="ECO:0000313" key="5">
    <source>
        <dbReference type="Proteomes" id="UP000195570"/>
    </source>
</evidence>
<dbReference type="PROSITE" id="PS00636">
    <property type="entry name" value="DNAJ_1"/>
    <property type="match status" value="1"/>
</dbReference>
<dbReference type="CDD" id="cd06257">
    <property type="entry name" value="DnaJ"/>
    <property type="match status" value="1"/>
</dbReference>
<gene>
    <name evidence="4" type="ORF">TEOVI_000092300</name>
</gene>
<dbReference type="InterPro" id="IPR036869">
    <property type="entry name" value="J_dom_sf"/>
</dbReference>
<dbReference type="PANTHER" id="PTHR44157">
    <property type="entry name" value="DNAJ HOMOLOG SUBFAMILY C MEMBER 11"/>
    <property type="match status" value="1"/>
</dbReference>
<dbReference type="VEuPathDB" id="TriTrypDB:TEOVI_000092300"/>
<evidence type="ECO:0000256" key="1">
    <source>
        <dbReference type="ARBA" id="ARBA00023186"/>
    </source>
</evidence>
<protein>
    <submittedName>
        <fullName evidence="4">Chaperone protein DNAj, putative</fullName>
    </submittedName>
</protein>
<evidence type="ECO:0000313" key="4">
    <source>
        <dbReference type="EMBL" id="SCU69357.1"/>
    </source>
</evidence>
<comment type="caution">
    <text evidence="4">The sequence shown here is derived from an EMBL/GenBank/DDBJ whole genome shotgun (WGS) entry which is preliminary data.</text>
</comment>
<feature type="compositionally biased region" description="Acidic residues" evidence="2">
    <location>
        <begin position="184"/>
        <end position="195"/>
    </location>
</feature>
<dbReference type="InterPro" id="IPR024586">
    <property type="entry name" value="DnaJ-like_C11_C"/>
</dbReference>
<dbReference type="AlphaFoldDB" id="A0A1G4IAV1"/>
<keyword evidence="1" id="KW-0143">Chaperone</keyword>
<dbReference type="InterPro" id="IPR001623">
    <property type="entry name" value="DnaJ_domain"/>
</dbReference>
<dbReference type="Gene3D" id="1.10.287.110">
    <property type="entry name" value="DnaJ domain"/>
    <property type="match status" value="1"/>
</dbReference>
<reference evidence="4" key="1">
    <citation type="submission" date="2016-09" db="EMBL/GenBank/DDBJ databases">
        <authorList>
            <person name="Hebert L."/>
            <person name="Moumen B."/>
        </authorList>
    </citation>
    <scope>NUCLEOTIDE SEQUENCE [LARGE SCALE GENOMIC DNA]</scope>
    <source>
        <strain evidence="4">OVI</strain>
    </source>
</reference>
<dbReference type="PROSITE" id="PS50076">
    <property type="entry name" value="DNAJ_2"/>
    <property type="match status" value="1"/>
</dbReference>
<dbReference type="Pfam" id="PF00226">
    <property type="entry name" value="DnaJ"/>
    <property type="match status" value="1"/>
</dbReference>
<dbReference type="SMART" id="SM00271">
    <property type="entry name" value="DnaJ"/>
    <property type="match status" value="1"/>
</dbReference>
<dbReference type="EMBL" id="CZPT02001196">
    <property type="protein sequence ID" value="SCU69357.1"/>
    <property type="molecule type" value="Genomic_DNA"/>
</dbReference>
<keyword evidence="5" id="KW-1185">Reference proteome</keyword>
<organism evidence="4 5">
    <name type="scientific">Trypanosoma equiperdum</name>
    <dbReference type="NCBI Taxonomy" id="5694"/>
    <lineage>
        <taxon>Eukaryota</taxon>
        <taxon>Discoba</taxon>
        <taxon>Euglenozoa</taxon>
        <taxon>Kinetoplastea</taxon>
        <taxon>Metakinetoplastina</taxon>
        <taxon>Trypanosomatida</taxon>
        <taxon>Trypanosomatidae</taxon>
        <taxon>Trypanosoma</taxon>
    </lineage>
</organism>
<dbReference type="Proteomes" id="UP000195570">
    <property type="component" value="Unassembled WGS sequence"/>
</dbReference>
<feature type="region of interest" description="Disordered" evidence="2">
    <location>
        <begin position="176"/>
        <end position="217"/>
    </location>
</feature>
<feature type="region of interest" description="Disordered" evidence="2">
    <location>
        <begin position="249"/>
        <end position="271"/>
    </location>
</feature>